<dbReference type="SUPFAM" id="SSF58104">
    <property type="entry name" value="Methyl-accepting chemotaxis protein (MCP) signaling domain"/>
    <property type="match status" value="1"/>
</dbReference>
<dbReference type="GO" id="GO:0004888">
    <property type="term" value="F:transmembrane signaling receptor activity"/>
    <property type="evidence" value="ECO:0007669"/>
    <property type="project" value="InterPro"/>
</dbReference>
<accession>A0A521CDR7</accession>
<evidence type="ECO:0000256" key="5">
    <source>
        <dbReference type="SAM" id="Phobius"/>
    </source>
</evidence>
<feature type="domain" description="Methyl-accepting transducer" evidence="6">
    <location>
        <begin position="216"/>
        <end position="452"/>
    </location>
</feature>
<gene>
    <name evidence="8" type="ORF">SAMN06269117_11217</name>
</gene>
<dbReference type="PRINTS" id="PR00260">
    <property type="entry name" value="CHEMTRNSDUCR"/>
</dbReference>
<dbReference type="Proteomes" id="UP000317315">
    <property type="component" value="Unassembled WGS sequence"/>
</dbReference>
<dbReference type="InterPro" id="IPR004090">
    <property type="entry name" value="Chemotax_Me-accpt_rcpt"/>
</dbReference>
<dbReference type="PROSITE" id="PS50885">
    <property type="entry name" value="HAMP"/>
    <property type="match status" value="1"/>
</dbReference>
<organism evidence="8 9">
    <name type="scientific">Balnearium lithotrophicum</name>
    <dbReference type="NCBI Taxonomy" id="223788"/>
    <lineage>
        <taxon>Bacteria</taxon>
        <taxon>Pseudomonadati</taxon>
        <taxon>Aquificota</taxon>
        <taxon>Aquificia</taxon>
        <taxon>Desulfurobacteriales</taxon>
        <taxon>Desulfurobacteriaceae</taxon>
        <taxon>Balnearium</taxon>
    </lineage>
</organism>
<evidence type="ECO:0000256" key="3">
    <source>
        <dbReference type="PROSITE-ProRule" id="PRU00284"/>
    </source>
</evidence>
<evidence type="ECO:0000256" key="4">
    <source>
        <dbReference type="SAM" id="Coils"/>
    </source>
</evidence>
<keyword evidence="4" id="KW-0175">Coiled coil</keyword>
<evidence type="ECO:0000256" key="1">
    <source>
        <dbReference type="ARBA" id="ARBA00023224"/>
    </source>
</evidence>
<keyword evidence="5" id="KW-0472">Membrane</keyword>
<protein>
    <submittedName>
        <fullName evidence="8">Methyl-accepting chemotaxis protein</fullName>
    </submittedName>
</protein>
<sequence>MRIKTKLVVSLVIEVLIILILTEFAYHKIEKYKEINQKAEVIESVEKSLPKVEVLLEQNKRSEAAKILEEKVNELSKFSSPEVVNAYTTTLSIISKLVNGAPASQIEKDIALIEKELLNIEKNIEQSADSVLSLAATVVRIIPLFSLFIIGIGALSTYRAIVAPLSEMIETMKKIEKGDLTQKLNVKKQDELGELASEFNRFLNWIRETFKELEALSSKVSSDASFLVAELFNTDLRNKEIHEKFVELSISSEVLAESISDVNRLINTSSEEVKRVDKETEKGKEIVSRSVNDVQLLADKVIRLKERIEELQQSSVKIQDVVETIKGIADQTNLLALNAAIEAARAGEAGRGFAVVAEEVRKLASRTVSSAEEIGNIVGTIISLIESFSNDLEERASEAIKVKSEMARTEEVLKGIRASVESLIEVTNKVLFSINQQVGALDTVRENISTINTEVSRFQNVFKKLQEKIIRTRSSVKTVHENISYFNIGDLSVVIEGIELFSDWLARLPNALENPVLLDFDQSPLKDWIVKRLKFIKNMKLSESINNLEENLTLTFNTAKEIFNKIKRRELQEKDFEKFESLIETVIENFEEIIEKMKEE</sequence>
<evidence type="ECO:0000259" key="6">
    <source>
        <dbReference type="PROSITE" id="PS50111"/>
    </source>
</evidence>
<dbReference type="Gene3D" id="1.10.287.950">
    <property type="entry name" value="Methyl-accepting chemotaxis protein"/>
    <property type="match status" value="1"/>
</dbReference>
<dbReference type="AlphaFoldDB" id="A0A521CDR7"/>
<feature type="domain" description="HAMP" evidence="7">
    <location>
        <begin position="159"/>
        <end position="211"/>
    </location>
</feature>
<dbReference type="PANTHER" id="PTHR32089">
    <property type="entry name" value="METHYL-ACCEPTING CHEMOTAXIS PROTEIN MCPB"/>
    <property type="match status" value="1"/>
</dbReference>
<dbReference type="GO" id="GO:0016020">
    <property type="term" value="C:membrane"/>
    <property type="evidence" value="ECO:0007669"/>
    <property type="project" value="InterPro"/>
</dbReference>
<keyword evidence="9" id="KW-1185">Reference proteome</keyword>
<evidence type="ECO:0000259" key="7">
    <source>
        <dbReference type="PROSITE" id="PS50885"/>
    </source>
</evidence>
<dbReference type="InterPro" id="IPR004089">
    <property type="entry name" value="MCPsignal_dom"/>
</dbReference>
<name>A0A521CDR7_9BACT</name>
<dbReference type="Gene3D" id="6.10.340.10">
    <property type="match status" value="1"/>
</dbReference>
<dbReference type="PROSITE" id="PS50111">
    <property type="entry name" value="CHEMOTAXIS_TRANSDUC_2"/>
    <property type="match status" value="1"/>
</dbReference>
<dbReference type="CDD" id="cd06225">
    <property type="entry name" value="HAMP"/>
    <property type="match status" value="1"/>
</dbReference>
<evidence type="ECO:0000313" key="9">
    <source>
        <dbReference type="Proteomes" id="UP000317315"/>
    </source>
</evidence>
<keyword evidence="5" id="KW-0812">Transmembrane</keyword>
<comment type="similarity">
    <text evidence="2">Belongs to the methyl-accepting chemotaxis (MCP) protein family.</text>
</comment>
<reference evidence="8 9" key="1">
    <citation type="submission" date="2017-05" db="EMBL/GenBank/DDBJ databases">
        <authorList>
            <person name="Varghese N."/>
            <person name="Submissions S."/>
        </authorList>
    </citation>
    <scope>NUCLEOTIDE SEQUENCE [LARGE SCALE GENOMIC DNA]</scope>
    <source>
        <strain evidence="8 9">DSM 16304</strain>
    </source>
</reference>
<evidence type="ECO:0000313" key="8">
    <source>
        <dbReference type="EMBL" id="SMO57568.1"/>
    </source>
</evidence>
<dbReference type="Pfam" id="PF00672">
    <property type="entry name" value="HAMP"/>
    <property type="match status" value="1"/>
</dbReference>
<dbReference type="InterPro" id="IPR003660">
    <property type="entry name" value="HAMP_dom"/>
</dbReference>
<evidence type="ECO:0000256" key="2">
    <source>
        <dbReference type="ARBA" id="ARBA00029447"/>
    </source>
</evidence>
<proteinExistence type="inferred from homology"/>
<feature type="transmembrane region" description="Helical" evidence="5">
    <location>
        <begin position="6"/>
        <end position="26"/>
    </location>
</feature>
<dbReference type="SMART" id="SM00304">
    <property type="entry name" value="HAMP"/>
    <property type="match status" value="1"/>
</dbReference>
<dbReference type="OrthoDB" id="10459at2"/>
<dbReference type="RefSeq" id="WP_142935508.1">
    <property type="nucleotide sequence ID" value="NZ_FXTM01000012.1"/>
</dbReference>
<dbReference type="GO" id="GO:0006935">
    <property type="term" value="P:chemotaxis"/>
    <property type="evidence" value="ECO:0007669"/>
    <property type="project" value="InterPro"/>
</dbReference>
<keyword evidence="5" id="KW-1133">Transmembrane helix</keyword>
<dbReference type="PANTHER" id="PTHR32089:SF112">
    <property type="entry name" value="LYSOZYME-LIKE PROTEIN-RELATED"/>
    <property type="match status" value="1"/>
</dbReference>
<dbReference type="SMART" id="SM00283">
    <property type="entry name" value="MA"/>
    <property type="match status" value="1"/>
</dbReference>
<feature type="coiled-coil region" evidence="4">
    <location>
        <begin position="294"/>
        <end position="321"/>
    </location>
</feature>
<dbReference type="GO" id="GO:0007165">
    <property type="term" value="P:signal transduction"/>
    <property type="evidence" value="ECO:0007669"/>
    <property type="project" value="UniProtKB-KW"/>
</dbReference>
<dbReference type="EMBL" id="FXTM01000012">
    <property type="protein sequence ID" value="SMO57568.1"/>
    <property type="molecule type" value="Genomic_DNA"/>
</dbReference>
<keyword evidence="1 3" id="KW-0807">Transducer</keyword>
<dbReference type="Pfam" id="PF00015">
    <property type="entry name" value="MCPsignal"/>
    <property type="match status" value="1"/>
</dbReference>
<feature type="coiled-coil region" evidence="4">
    <location>
        <begin position="103"/>
        <end position="130"/>
    </location>
</feature>